<accession>A0A6J7WXK6</accession>
<evidence type="ECO:0008006" key="2">
    <source>
        <dbReference type="Google" id="ProtNLM"/>
    </source>
</evidence>
<dbReference type="EMBL" id="LR798293">
    <property type="protein sequence ID" value="CAB5221578.1"/>
    <property type="molecule type" value="Genomic_DNA"/>
</dbReference>
<proteinExistence type="predicted"/>
<name>A0A6J7WXK6_9CAUD</name>
<protein>
    <recommendedName>
        <fullName evidence="2">Tail fiber protein</fullName>
    </recommendedName>
</protein>
<sequence length="423" mass="42027">MPIIYRSTKGSPLSISEADGNFSYLNDQLVGKLDSTSYTAADVLAKLLTVDGSGSGLDADKLDGLTSATANTVSTIVARDASGNFSAGTITASLTGNVTGNVTGNLTGTVTGNATNVSGVVAVVNGGTGVSDVAAIKTLLSLGTMSTQAAGAVAITGGTITGLSSALPIASGGTGGTTVDAAKTALGLVIGTHVQAQSAILTGLSAIASNSLGILVRNANGTATVRSLAVGTGLSVSNEDGVSGNPTISLASNIALAGTPTAATAASGTNTTQLATTAFVKTAVDTSATTITNYVDNSIASVAAIANATNKVKAYVNFDFSTTYNYQTGLYGTTISINSSLGVTAVTYQGIYSGNNTNGVYMFRVTLNNGVVSNGDYIVSGATNQLTVQNNTLFSILNVNTTRFDVYAYVTSSGGNIRAMVVA</sequence>
<evidence type="ECO:0000313" key="1">
    <source>
        <dbReference type="EMBL" id="CAB5221578.1"/>
    </source>
</evidence>
<organism evidence="1">
    <name type="scientific">uncultured Caudovirales phage</name>
    <dbReference type="NCBI Taxonomy" id="2100421"/>
    <lineage>
        <taxon>Viruses</taxon>
        <taxon>Duplodnaviria</taxon>
        <taxon>Heunggongvirae</taxon>
        <taxon>Uroviricota</taxon>
        <taxon>Caudoviricetes</taxon>
        <taxon>Peduoviridae</taxon>
        <taxon>Maltschvirus</taxon>
        <taxon>Maltschvirus maltsch</taxon>
    </lineage>
</organism>
<reference evidence="1" key="1">
    <citation type="submission" date="2020-05" db="EMBL/GenBank/DDBJ databases">
        <authorList>
            <person name="Chiriac C."/>
            <person name="Salcher M."/>
            <person name="Ghai R."/>
            <person name="Kavagutti S V."/>
        </authorList>
    </citation>
    <scope>NUCLEOTIDE SEQUENCE</scope>
</reference>
<gene>
    <name evidence="1" type="ORF">UFOVP240_201</name>
</gene>